<dbReference type="Pfam" id="PF07103">
    <property type="entry name" value="DUF1365"/>
    <property type="match status" value="1"/>
</dbReference>
<dbReference type="GO" id="GO:0032259">
    <property type="term" value="P:methylation"/>
    <property type="evidence" value="ECO:0007669"/>
    <property type="project" value="UniProtKB-KW"/>
</dbReference>
<dbReference type="OrthoDB" id="9782855at2"/>
<name>D6SML2_9BACT</name>
<evidence type="ECO:0000313" key="2">
    <source>
        <dbReference type="Proteomes" id="UP000005496"/>
    </source>
</evidence>
<gene>
    <name evidence="1" type="ORF">Dthio_PD3364</name>
</gene>
<dbReference type="PANTHER" id="PTHR43667:SF2">
    <property type="entry name" value="FATTY ACID C-METHYL TRANSFERASE"/>
    <property type="match status" value="1"/>
</dbReference>
<accession>D6SML2</accession>
<dbReference type="EMBL" id="ACJN02000001">
    <property type="protein sequence ID" value="EFI35923.1"/>
    <property type="molecule type" value="Genomic_DNA"/>
</dbReference>
<dbReference type="RefSeq" id="WP_008869051.1">
    <property type="nucleotide sequence ID" value="NZ_ACJN02000001.1"/>
</dbReference>
<proteinExistence type="predicted"/>
<dbReference type="Pfam" id="PF02353">
    <property type="entry name" value="CMAS"/>
    <property type="match status" value="1"/>
</dbReference>
<protein>
    <submittedName>
        <fullName evidence="1">Cyclopropane-fatty-acyl-phospholipid synthase</fullName>
        <ecNumber evidence="1">2.1.1.79</ecNumber>
    </submittedName>
</protein>
<dbReference type="Gene3D" id="3.40.50.150">
    <property type="entry name" value="Vaccinia Virus protein VP39"/>
    <property type="match status" value="1"/>
</dbReference>
<dbReference type="GO" id="GO:0008825">
    <property type="term" value="F:cyclopropane-fatty-acyl-phospholipid synthase activity"/>
    <property type="evidence" value="ECO:0007669"/>
    <property type="project" value="UniProtKB-EC"/>
</dbReference>
<reference evidence="1" key="1">
    <citation type="submission" date="2010-05" db="EMBL/GenBank/DDBJ databases">
        <title>The draft genome of Desulfonatronospira thiodismutans ASO3-1.</title>
        <authorList>
            <consortium name="US DOE Joint Genome Institute (JGI-PGF)"/>
            <person name="Lucas S."/>
            <person name="Copeland A."/>
            <person name="Lapidus A."/>
            <person name="Cheng J.-F."/>
            <person name="Bruce D."/>
            <person name="Goodwin L."/>
            <person name="Pitluck S."/>
            <person name="Chertkov O."/>
            <person name="Brettin T."/>
            <person name="Detter J.C."/>
            <person name="Han C."/>
            <person name="Land M.L."/>
            <person name="Hauser L."/>
            <person name="Kyrpides N."/>
            <person name="Mikhailova N."/>
            <person name="Muyzer G."/>
            <person name="Woyke T."/>
        </authorList>
    </citation>
    <scope>NUCLEOTIDE SEQUENCE [LARGE SCALE GENOMIC DNA]</scope>
    <source>
        <strain evidence="1">ASO3-1</strain>
    </source>
</reference>
<dbReference type="InterPro" id="IPR050723">
    <property type="entry name" value="CFA/CMAS"/>
</dbReference>
<dbReference type="InterPro" id="IPR029063">
    <property type="entry name" value="SAM-dependent_MTases_sf"/>
</dbReference>
<keyword evidence="2" id="KW-1185">Reference proteome</keyword>
<keyword evidence="1" id="KW-0489">Methyltransferase</keyword>
<sequence length="683" mass="79165">MNSRVVPVSISHERFGHKSHRFEYRFMVLLLDLDELKRLDENTRLFGFNRYRPACIFQKDYLTPGPESIRDKLGNLLQSYKFMTLDQDSRVLLLTCPRIFGRVFNPVSFYFIFSPAGKLQLTLAEVNNTFGDKHVYILEKSGRSPGFPVQFKTPKKFHVSPFFDISGQYLFSFSDVRKEIDIAITLEKNHRPALEARMWQAARPGELTDGNLLSTWIFHPLASNMTYPRILRQAVSLYYGKGLPVFTRPEPENPLTIRTMQQKSTILDLIARRLVLANLKKFRKGRLEIQMPDKTVHVFGEVEPGPSCRMNIHDPRFFRKVIKGEDVGLGEAYTMGMWDTDNLTRLMELLIMNMGHLSYMENWGAAGRMLHKMLVPARKMIPDNDPRGCRQNIQAHYDLSNDFFAGFLDPGMTYSCAVFENLQELRQTGQPVSQSRLQQAQERKYSMVARAAGIKPGQSIVEIGCGWGGFALFAAREFDCQVKAVTISREQYNYVQQQVINQGLQDRIEVAMEDYRHIQGRFDALVSIEMLEAVGHKYHPRFFQSVDRLLRPGAKACIQSITIPDQRYNTYRKTQDWISTYIFPGGLLPSLDRISSVLARHTTLVIAQVTDIGPHYAPTLAAWREKFLQNWQEIKSLSQCFDEDFRRTWEYYFCMCEASFEQRHIRDLQIVLDRPRYSPGRMR</sequence>
<dbReference type="InterPro" id="IPR010775">
    <property type="entry name" value="DUF1365"/>
</dbReference>
<dbReference type="eggNOG" id="COG2230">
    <property type="taxonomic scope" value="Bacteria"/>
</dbReference>
<dbReference type="SUPFAM" id="SSF53335">
    <property type="entry name" value="S-adenosyl-L-methionine-dependent methyltransferases"/>
    <property type="match status" value="1"/>
</dbReference>
<dbReference type="PANTHER" id="PTHR43667">
    <property type="entry name" value="CYCLOPROPANE-FATTY-ACYL-PHOSPHOLIPID SYNTHASE"/>
    <property type="match status" value="1"/>
</dbReference>
<keyword evidence="1" id="KW-0808">Transferase</keyword>
<dbReference type="Proteomes" id="UP000005496">
    <property type="component" value="Unassembled WGS sequence"/>
</dbReference>
<dbReference type="EC" id="2.1.1.79" evidence="1"/>
<dbReference type="CDD" id="cd02440">
    <property type="entry name" value="AdoMet_MTases"/>
    <property type="match status" value="1"/>
</dbReference>
<dbReference type="eggNOG" id="COG3496">
    <property type="taxonomic scope" value="Bacteria"/>
</dbReference>
<evidence type="ECO:0000313" key="1">
    <source>
        <dbReference type="EMBL" id="EFI35923.1"/>
    </source>
</evidence>
<comment type="caution">
    <text evidence="1">The sequence shown here is derived from an EMBL/GenBank/DDBJ whole genome shotgun (WGS) entry which is preliminary data.</text>
</comment>
<organism evidence="1 2">
    <name type="scientific">Desulfonatronospira thiodismutans ASO3-1</name>
    <dbReference type="NCBI Taxonomy" id="555779"/>
    <lineage>
        <taxon>Bacteria</taxon>
        <taxon>Pseudomonadati</taxon>
        <taxon>Thermodesulfobacteriota</taxon>
        <taxon>Desulfovibrionia</taxon>
        <taxon>Desulfovibrionales</taxon>
        <taxon>Desulfonatronovibrionaceae</taxon>
        <taxon>Desulfonatronospira</taxon>
    </lineage>
</organism>
<dbReference type="AlphaFoldDB" id="D6SML2"/>